<comment type="caution">
    <text evidence="1">The sequence shown here is derived from an EMBL/GenBank/DDBJ whole genome shotgun (WGS) entry which is preliminary data.</text>
</comment>
<evidence type="ECO:0000313" key="2">
    <source>
        <dbReference type="Proteomes" id="UP000248925"/>
    </source>
</evidence>
<evidence type="ECO:0000313" key="1">
    <source>
        <dbReference type="EMBL" id="PZM16509.1"/>
    </source>
</evidence>
<reference evidence="1 2" key="1">
    <citation type="journal article" date="2018" name="Sci. Rep.">
        <title>Rhizobium tumorigenes sp. nov., a novel plant tumorigenic bacterium isolated from cane gall tumors on thornless blackberry.</title>
        <authorList>
            <person name="Kuzmanovi N."/>
            <person name="Smalla K."/>
            <person name="Gronow S."/>
            <person name="PuBawska J."/>
        </authorList>
    </citation>
    <scope>NUCLEOTIDE SEQUENCE [LARGE SCALE GENOMIC DNA]</scope>
    <source>
        <strain evidence="1 2">CCBAU 85046</strain>
    </source>
</reference>
<protein>
    <submittedName>
        <fullName evidence="1">Plasmid mobilization relaxosome protein MobC</fullName>
    </submittedName>
</protein>
<dbReference type="EMBL" id="PCDP01000002">
    <property type="protein sequence ID" value="PZM16509.1"/>
    <property type="molecule type" value="Genomic_DNA"/>
</dbReference>
<dbReference type="AlphaFoldDB" id="A0A2W4CW65"/>
<proteinExistence type="predicted"/>
<dbReference type="Proteomes" id="UP000248925">
    <property type="component" value="Unassembled WGS sequence"/>
</dbReference>
<accession>A0A2W4CW65</accession>
<dbReference type="InterPro" id="IPR053842">
    <property type="entry name" value="NikA-like"/>
</dbReference>
<dbReference type="Pfam" id="PF21983">
    <property type="entry name" value="NikA-like"/>
    <property type="match status" value="1"/>
</dbReference>
<name>A0A2W4CW65_9HYPH</name>
<organism evidence="1 2">
    <name type="scientific">Rhizobium tubonense</name>
    <dbReference type="NCBI Taxonomy" id="484088"/>
    <lineage>
        <taxon>Bacteria</taxon>
        <taxon>Pseudomonadati</taxon>
        <taxon>Pseudomonadota</taxon>
        <taxon>Alphaproteobacteria</taxon>
        <taxon>Hyphomicrobiales</taxon>
        <taxon>Rhizobiaceae</taxon>
        <taxon>Rhizobium/Agrobacterium group</taxon>
        <taxon>Rhizobium</taxon>
    </lineage>
</organism>
<sequence>MIEKAAKAAGLTVSAFIRSLTLEGAGVRPFLTDSDLAILGLLLAEVRAIGVNLNQFARAANRRKQGRPEEERVVINDVHRAVAALLLELKAFAERGARTRSRKS</sequence>
<keyword evidence="2" id="KW-1185">Reference proteome</keyword>
<gene>
    <name evidence="1" type="ORF">CPY51_04000</name>
</gene>
<dbReference type="OrthoDB" id="7376495at2"/>